<accession>A0ABT5JHM7</accession>
<feature type="domain" description="Lysozyme inhibitor LprI-like N-terminal" evidence="2">
    <location>
        <begin position="35"/>
        <end position="110"/>
    </location>
</feature>
<proteinExistence type="predicted"/>
<evidence type="ECO:0000259" key="2">
    <source>
        <dbReference type="Pfam" id="PF07007"/>
    </source>
</evidence>
<name>A0ABT5JHM7_RHOTP</name>
<sequence>MNARLPRLCVATVLAAATTALAGPASAVDYSPIDCARASTPADRTICGSYALGQDEARMATLYGVATALVAMGQRGDLQDSQRAFIRTREACGTDTACLSRVYATRIRELDAVIDGIASRGPF</sequence>
<dbReference type="Proteomes" id="UP001165652">
    <property type="component" value="Unassembled WGS sequence"/>
</dbReference>
<dbReference type="PANTHER" id="PTHR37549:SF1">
    <property type="entry name" value="LIPOPROTEIN LPRI"/>
    <property type="match status" value="1"/>
</dbReference>
<comment type="caution">
    <text evidence="3">The sequence shown here is derived from an EMBL/GenBank/DDBJ whole genome shotgun (WGS) entry which is preliminary data.</text>
</comment>
<dbReference type="InterPro" id="IPR052755">
    <property type="entry name" value="Lysozyme_Inhibitor_LprI"/>
</dbReference>
<keyword evidence="4" id="KW-1185">Reference proteome</keyword>
<evidence type="ECO:0000313" key="4">
    <source>
        <dbReference type="Proteomes" id="UP001165652"/>
    </source>
</evidence>
<reference evidence="3" key="1">
    <citation type="journal article" date="2023" name="Microbiol Resour">
        <title>Genome Sequences of Rhodoplanes serenus and Two Thermotolerant Strains, Rhodoplanes tepidamans and 'Rhodoplanes cryptolactis,' Further Refine the Genus.</title>
        <authorList>
            <person name="Rayyan A.A."/>
            <person name="Kyndt J.A."/>
        </authorList>
    </citation>
    <scope>NUCLEOTIDE SEQUENCE</scope>
    <source>
        <strain evidence="3">DSM 9987</strain>
    </source>
</reference>
<dbReference type="RefSeq" id="WP_272779930.1">
    <property type="nucleotide sequence ID" value="NZ_JAQQLI010000060.1"/>
</dbReference>
<keyword evidence="1" id="KW-0732">Signal</keyword>
<gene>
    <name evidence="3" type="ORF">PQJ73_25755</name>
</gene>
<reference evidence="3" key="2">
    <citation type="submission" date="2023-02" db="EMBL/GenBank/DDBJ databases">
        <authorList>
            <person name="Rayyan A."/>
            <person name="Meyer T."/>
            <person name="Kyndt J.A."/>
        </authorList>
    </citation>
    <scope>NUCLEOTIDE SEQUENCE</scope>
    <source>
        <strain evidence="3">DSM 9987</strain>
    </source>
</reference>
<dbReference type="Pfam" id="PF07007">
    <property type="entry name" value="LprI"/>
    <property type="match status" value="1"/>
</dbReference>
<dbReference type="PANTHER" id="PTHR37549">
    <property type="entry name" value="LIPOPROTEIN LPRI"/>
    <property type="match status" value="1"/>
</dbReference>
<evidence type="ECO:0000256" key="1">
    <source>
        <dbReference type="SAM" id="SignalP"/>
    </source>
</evidence>
<dbReference type="InterPro" id="IPR009739">
    <property type="entry name" value="LprI-like_N"/>
</dbReference>
<feature type="signal peptide" evidence="1">
    <location>
        <begin position="1"/>
        <end position="22"/>
    </location>
</feature>
<feature type="chain" id="PRO_5046390041" evidence="1">
    <location>
        <begin position="23"/>
        <end position="123"/>
    </location>
</feature>
<organism evidence="3 4">
    <name type="scientific">Rhodoplanes tepidamans</name>
    <name type="common">Rhodoplanes cryptolactis</name>
    <dbReference type="NCBI Taxonomy" id="200616"/>
    <lineage>
        <taxon>Bacteria</taxon>
        <taxon>Pseudomonadati</taxon>
        <taxon>Pseudomonadota</taxon>
        <taxon>Alphaproteobacteria</taxon>
        <taxon>Hyphomicrobiales</taxon>
        <taxon>Nitrobacteraceae</taxon>
        <taxon>Rhodoplanes</taxon>
    </lineage>
</organism>
<evidence type="ECO:0000313" key="3">
    <source>
        <dbReference type="EMBL" id="MDC7789101.1"/>
    </source>
</evidence>
<dbReference type="Gene3D" id="1.20.1270.180">
    <property type="match status" value="1"/>
</dbReference>
<protein>
    <submittedName>
        <fullName evidence="3">Lysozyme inhibitor LprI family protein</fullName>
    </submittedName>
</protein>
<dbReference type="EMBL" id="JAQQLI010000060">
    <property type="protein sequence ID" value="MDC7789101.1"/>
    <property type="molecule type" value="Genomic_DNA"/>
</dbReference>